<evidence type="ECO:0000313" key="9">
    <source>
        <dbReference type="Proteomes" id="UP000036923"/>
    </source>
</evidence>
<comment type="function">
    <text evidence="4">Flagellin is the subunit protein which polymerizes to form the filaments of bacterial flagella.</text>
</comment>
<dbReference type="InterPro" id="IPR042187">
    <property type="entry name" value="Flagellin_C_sub2"/>
</dbReference>
<dbReference type="eggNOG" id="COG1344">
    <property type="taxonomic scope" value="Bacteria"/>
</dbReference>
<dbReference type="Pfam" id="PF00669">
    <property type="entry name" value="Flagellin_N"/>
    <property type="match status" value="1"/>
</dbReference>
<evidence type="ECO:0000256" key="5">
    <source>
        <dbReference type="SAM" id="Coils"/>
    </source>
</evidence>
<evidence type="ECO:0000256" key="4">
    <source>
        <dbReference type="RuleBase" id="RU362073"/>
    </source>
</evidence>
<evidence type="ECO:0000256" key="3">
    <source>
        <dbReference type="ARBA" id="ARBA00023143"/>
    </source>
</evidence>
<dbReference type="Pfam" id="PF00700">
    <property type="entry name" value="Flagellin_C"/>
    <property type="match status" value="1"/>
</dbReference>
<feature type="coiled-coil region" evidence="5">
    <location>
        <begin position="73"/>
        <end position="127"/>
    </location>
</feature>
<dbReference type="EMBL" id="LGTC01000001">
    <property type="protein sequence ID" value="KNY28622.1"/>
    <property type="molecule type" value="Genomic_DNA"/>
</dbReference>
<keyword evidence="9" id="KW-1185">Reference proteome</keyword>
<comment type="caution">
    <text evidence="8">The sequence shown here is derived from an EMBL/GenBank/DDBJ whole genome shotgun (WGS) entry which is preliminary data.</text>
</comment>
<organism evidence="8 9">
    <name type="scientific">Pseudobacteroides cellulosolvens ATCC 35603 = DSM 2933</name>
    <dbReference type="NCBI Taxonomy" id="398512"/>
    <lineage>
        <taxon>Bacteria</taxon>
        <taxon>Bacillati</taxon>
        <taxon>Bacillota</taxon>
        <taxon>Clostridia</taxon>
        <taxon>Eubacteriales</taxon>
        <taxon>Oscillospiraceae</taxon>
        <taxon>Pseudobacteroides</taxon>
    </lineage>
</organism>
<evidence type="ECO:0000313" key="8">
    <source>
        <dbReference type="EMBL" id="KNY28622.1"/>
    </source>
</evidence>
<keyword evidence="3 4" id="KW-0975">Bacterial flagellum</keyword>
<dbReference type="GO" id="GO:0009288">
    <property type="term" value="C:bacterial-type flagellum"/>
    <property type="evidence" value="ECO:0007669"/>
    <property type="project" value="UniProtKB-SubCell"/>
</dbReference>
<feature type="domain" description="Flagellin C-terminal" evidence="7">
    <location>
        <begin position="960"/>
        <end position="1045"/>
    </location>
</feature>
<dbReference type="Proteomes" id="UP000036923">
    <property type="component" value="Unassembled WGS sequence"/>
</dbReference>
<dbReference type="GO" id="GO:0005198">
    <property type="term" value="F:structural molecule activity"/>
    <property type="evidence" value="ECO:0007669"/>
    <property type="project" value="UniProtKB-UniRule"/>
</dbReference>
<dbReference type="GO" id="GO:0005576">
    <property type="term" value="C:extracellular region"/>
    <property type="evidence" value="ECO:0007669"/>
    <property type="project" value="UniProtKB-SubCell"/>
</dbReference>
<dbReference type="InterPro" id="IPR001492">
    <property type="entry name" value="Flagellin"/>
</dbReference>
<keyword evidence="4" id="KW-0964">Secreted</keyword>
<name>A0A0L6JT76_9FIRM</name>
<evidence type="ECO:0000259" key="7">
    <source>
        <dbReference type="Pfam" id="PF00700"/>
    </source>
</evidence>
<dbReference type="Gene3D" id="6.10.10.10">
    <property type="entry name" value="Flagellar export chaperone, C-terminal domain"/>
    <property type="match status" value="1"/>
</dbReference>
<proteinExistence type="inferred from homology"/>
<keyword evidence="8" id="KW-0966">Cell projection</keyword>
<dbReference type="PANTHER" id="PTHR42792:SF2">
    <property type="entry name" value="FLAGELLIN"/>
    <property type="match status" value="1"/>
</dbReference>
<keyword evidence="8" id="KW-0969">Cilium</keyword>
<dbReference type="SUPFAM" id="SSF64518">
    <property type="entry name" value="Phase 1 flagellin"/>
    <property type="match status" value="2"/>
</dbReference>
<keyword evidence="8" id="KW-0282">Flagellum</keyword>
<dbReference type="InterPro" id="IPR046358">
    <property type="entry name" value="Flagellin_C"/>
</dbReference>
<evidence type="ECO:0000259" key="6">
    <source>
        <dbReference type="Pfam" id="PF00669"/>
    </source>
</evidence>
<dbReference type="PANTHER" id="PTHR42792">
    <property type="entry name" value="FLAGELLIN"/>
    <property type="match status" value="1"/>
</dbReference>
<feature type="domain" description="Flagellin N-terminal" evidence="6">
    <location>
        <begin position="3"/>
        <end position="139"/>
    </location>
</feature>
<comment type="subcellular location">
    <subcellularLocation>
        <location evidence="4">Secreted</location>
    </subcellularLocation>
    <subcellularLocation>
        <location evidence="4">Bacterial flagellum</location>
    </subcellularLocation>
</comment>
<evidence type="ECO:0000256" key="2">
    <source>
        <dbReference type="ARBA" id="ARBA00020110"/>
    </source>
</evidence>
<accession>A0A0L6JT76</accession>
<dbReference type="InterPro" id="IPR001029">
    <property type="entry name" value="Flagellin_N"/>
</dbReference>
<comment type="similarity">
    <text evidence="1 4">Belongs to the bacterial flagellin family.</text>
</comment>
<dbReference type="STRING" id="398512.Bccel_3896"/>
<reference evidence="9" key="1">
    <citation type="submission" date="2015-07" db="EMBL/GenBank/DDBJ databases">
        <title>Near-Complete Genome Sequence of the Cellulolytic Bacterium Bacteroides (Pseudobacteroides) cellulosolvens ATCC 35603.</title>
        <authorList>
            <person name="Dassa B."/>
            <person name="Utturkar S.M."/>
            <person name="Klingeman D.M."/>
            <person name="Hurt R.A."/>
            <person name="Keller M."/>
            <person name="Xu J."/>
            <person name="Reddy Y.H.K."/>
            <person name="Borovok I."/>
            <person name="Grinberg I.R."/>
            <person name="Lamed R."/>
            <person name="Zhivin O."/>
            <person name="Bayer E.A."/>
            <person name="Brown S.D."/>
        </authorList>
    </citation>
    <scope>NUCLEOTIDE SEQUENCE [LARGE SCALE GENOMIC DNA]</scope>
    <source>
        <strain evidence="9">DSM 2933</strain>
    </source>
</reference>
<dbReference type="AlphaFoldDB" id="A0A0L6JT76"/>
<evidence type="ECO:0000256" key="1">
    <source>
        <dbReference type="ARBA" id="ARBA00005709"/>
    </source>
</evidence>
<protein>
    <recommendedName>
        <fullName evidence="2 4">Flagellin</fullName>
    </recommendedName>
</protein>
<dbReference type="Gene3D" id="1.20.1330.10">
    <property type="entry name" value="f41 fragment of flagellin, N-terminal domain"/>
    <property type="match status" value="2"/>
</dbReference>
<keyword evidence="5" id="KW-0175">Coiled coil</keyword>
<dbReference type="PATRIC" id="fig|398512.5.peg.4076"/>
<sequence>MRINHNIASLNTYRQLSSNSANGQKSLEKLSSGLRINRAGDDAAGLAISEKMRGQIRGLEQASRNAQDSISMIQTAEGALNETQSILQRMRELSVQSSNDTATDVDRSAIQKEITQLKSEIDRISNDTEFNQKKLLNGSLATGTTAQGAKAHSVAMDRGAVASKSGNVDGQNAIYQATVAADPGVKGAVEAGTAFSTSNGGAKIITGMNDEVKITVGDNSSVIKMTGDTAANGGKAYNIDEAITELNSKVAADSTLAGKVTFAKNDAGTKIVLNAVNTGDSVSIGEGTAGQSALGALGFDKTISATTGAATFTDGAATNGSIAQFSITIGGVTKSFDLTSATDNGGTGLATVGATDTAANLNTALNQHVNQAFFGDKAAGKIVFSGASAAARTVTFDASIADDITNIQIFDKDSTQTGAATLFGALTNTQTTNTNSVTYGKAATSAATIGTVIVKDSNDKFNLTVDTGSAETITLTAKTYSSRSELVDEINNQIQANANLKDKVTATLDTDNTLKFVSASTGTTSEVKVEAPSTAAQSALSALGFKGNVQTSITGGTFDGNFATASDAKFKMTVGALTKDIDFSTGSGISSNTSITAARDAIQTAVNDAFGENVVKVDINDGKLRFTNMAATDSFAIKNDSIDTATDTMTGATKLLGYASSDGKITSTVDITGAKAGEEFVMSVGGSTKVVTVGAGANQTENIAALQTGLDNAWGTNVFKVAANGNGFDIESTLNNVDVSINADGGGHTGGAMYLTTTGTGVKFTRMANDSLTLDNTSTKGTAAETAGDLQETTKLVNLTDNDGLNLGLTSGNVITVSGTKEGVEFSSKLTVTDNTTVKELMTAMQAVPELAAGSIKLNEQSGQLEFEGASGAANNIKNLKLTAQKSATDNTGVNTFNNKAGNFIQTQEAQDTRTGNEVQFQIGANQSQVTNLGINDMSAKALGVDKIDVSSAAGAGAAITLVDNALASVSNERAKLGAVQNRLEHTINNLATSTENLTASESRIRDVDMAKEMMEFTKNNILSQAAQAMMAQANQQPQGVLQLLR</sequence>
<gene>
    <name evidence="8" type="ORF">Bccel_3896</name>
</gene>
<dbReference type="PRINTS" id="PR00207">
    <property type="entry name" value="FLAGELLIN"/>
</dbReference>